<feature type="compositionally biased region" description="Polar residues" evidence="8">
    <location>
        <begin position="215"/>
        <end position="230"/>
    </location>
</feature>
<evidence type="ECO:0000313" key="11">
    <source>
        <dbReference type="EMBL" id="KZL51384.1"/>
    </source>
</evidence>
<dbReference type="PANTHER" id="PTHR42920:SF5">
    <property type="entry name" value="EAMA DOMAIN-CONTAINING PROTEIN"/>
    <property type="match status" value="1"/>
</dbReference>
<dbReference type="EMBL" id="LWAJ01000026">
    <property type="protein sequence ID" value="KZL51384.1"/>
    <property type="molecule type" value="Genomic_DNA"/>
</dbReference>
<evidence type="ECO:0000256" key="6">
    <source>
        <dbReference type="ARBA" id="ARBA00023136"/>
    </source>
</evidence>
<keyword evidence="5 9" id="KW-1133">Transmembrane helix</keyword>
<dbReference type="Pfam" id="PF00892">
    <property type="entry name" value="EamA"/>
    <property type="match status" value="1"/>
</dbReference>
<dbReference type="GO" id="GO:0005886">
    <property type="term" value="C:plasma membrane"/>
    <property type="evidence" value="ECO:0007669"/>
    <property type="project" value="UniProtKB-SubCell"/>
</dbReference>
<evidence type="ECO:0000259" key="10">
    <source>
        <dbReference type="Pfam" id="PF00892"/>
    </source>
</evidence>
<comment type="caution">
    <text evidence="11">The sequence shown here is derived from an EMBL/GenBank/DDBJ whole genome shotgun (WGS) entry which is preliminary data.</text>
</comment>
<feature type="compositionally biased region" description="Low complexity" evidence="8">
    <location>
        <begin position="231"/>
        <end position="251"/>
    </location>
</feature>
<name>A0A161XQQ6_NODSP</name>
<feature type="transmembrane region" description="Helical" evidence="9">
    <location>
        <begin position="772"/>
        <end position="790"/>
    </location>
</feature>
<evidence type="ECO:0000256" key="7">
    <source>
        <dbReference type="SAM" id="Coils"/>
    </source>
</evidence>
<protein>
    <recommendedName>
        <fullName evidence="10">EamA domain-containing protein</fullName>
    </recommendedName>
</protein>
<feature type="transmembrane region" description="Helical" evidence="9">
    <location>
        <begin position="714"/>
        <end position="735"/>
    </location>
</feature>
<evidence type="ECO:0000256" key="4">
    <source>
        <dbReference type="ARBA" id="ARBA00022692"/>
    </source>
</evidence>
<evidence type="ECO:0000256" key="3">
    <source>
        <dbReference type="ARBA" id="ARBA00022475"/>
    </source>
</evidence>
<dbReference type="InterPro" id="IPR000620">
    <property type="entry name" value="EamA_dom"/>
</dbReference>
<feature type="region of interest" description="Disordered" evidence="8">
    <location>
        <begin position="108"/>
        <end position="127"/>
    </location>
</feature>
<dbReference type="RefSeq" id="WP_063871415.1">
    <property type="nucleotide sequence ID" value="NZ_CAWMRI010000026.1"/>
</dbReference>
<feature type="coiled-coil region" evidence="7">
    <location>
        <begin position="146"/>
        <end position="173"/>
    </location>
</feature>
<evidence type="ECO:0000256" key="2">
    <source>
        <dbReference type="ARBA" id="ARBA00007362"/>
    </source>
</evidence>
<feature type="compositionally biased region" description="Polar residues" evidence="8">
    <location>
        <begin position="252"/>
        <end position="261"/>
    </location>
</feature>
<feature type="coiled-coil region" evidence="7">
    <location>
        <begin position="33"/>
        <end position="81"/>
    </location>
</feature>
<dbReference type="InterPro" id="IPR051258">
    <property type="entry name" value="Diverse_Substrate_Transporter"/>
</dbReference>
<evidence type="ECO:0000256" key="8">
    <source>
        <dbReference type="SAM" id="MobiDB-lite"/>
    </source>
</evidence>
<dbReference type="SUPFAM" id="SSF103481">
    <property type="entry name" value="Multidrug resistance efflux transporter EmrE"/>
    <property type="match status" value="2"/>
</dbReference>
<dbReference type="AlphaFoldDB" id="A0A161XQQ6"/>
<organism evidence="11 12">
    <name type="scientific">Nodularia spumigena CENA596</name>
    <dbReference type="NCBI Taxonomy" id="1819295"/>
    <lineage>
        <taxon>Bacteria</taxon>
        <taxon>Bacillati</taxon>
        <taxon>Cyanobacteriota</taxon>
        <taxon>Cyanophyceae</taxon>
        <taxon>Nostocales</taxon>
        <taxon>Nodulariaceae</taxon>
        <taxon>Nodularia</taxon>
    </lineage>
</organism>
<evidence type="ECO:0000256" key="9">
    <source>
        <dbReference type="SAM" id="Phobius"/>
    </source>
</evidence>
<keyword evidence="6 9" id="KW-0472">Membrane</keyword>
<evidence type="ECO:0000256" key="5">
    <source>
        <dbReference type="ARBA" id="ARBA00022989"/>
    </source>
</evidence>
<comment type="similarity">
    <text evidence="2">Belongs to the EamA transporter family.</text>
</comment>
<feature type="region of interest" description="Disordered" evidence="8">
    <location>
        <begin position="430"/>
        <end position="460"/>
    </location>
</feature>
<feature type="transmembrane region" description="Helical" evidence="9">
    <location>
        <begin position="650"/>
        <end position="668"/>
    </location>
</feature>
<sequence>MGRFEKRPDNPRVRGDLSRAAETALWAVVEDLESLQQNVLRSLQEEIKRLQADKTRLSDEIQQLLEEKEHLQQVRQITEQQVLIRQLSEALAKHISSQLQSSLASLASKSAEGNSQERSAMNSAGDHNQNAEQMLGTLDDTLTITFNSLQQELKNYQNNLSQQLSRMQSQQQQGEAIVEEFINHLRGELEKTTKEISPAIVTAPPSTILPPTEQQPPRSSQTHLQSGVIQTSTTEPSSTTTGETTGDVSESNNTAPSTGGLSSEKIRSIATEPISVIGIGLSEGETKSPPAPGNVKEPISVISSDFSEGETKSPPKSGNAPEPISVISRDFSEGETKSPPASGNALEPISVISSDFSEGETKSPPKSGNAPEPISVISSEFSEGETKSPPKSGNALEPISVISREFSEGETKSPPAPGNAPEPISVISRESLERKTKPLTSPPATKEKAKLASSHSPSSRTFSPIQIGFLLVVLSTVVSSLYNIVIKGMFFKAYDNLGVLEIEGIISPTLGNILLILMLRLLVVVPLMLLLAPMMHPQVWQDMQNILKSLGGSSTPNSSVKKQRILQLSIASGCFLFLSQVLIYVAIGQVATGMAIALFFVYPMMSGLLSWLLFRDRPNGFRSAAMGAIFCGELLVLGGSASLGLANFSLGSSTAIFAGVAFACYVILTRVCATKLHPVSFTVINFTTMLVLSFICLMLPLPSNLSVAVQQSNLLELILSAFILGVLTLVGYVLNNVGIRKLGALPSAIIGAGVPILTVVFAGLILQETLEVAQVMGVVFVSFGVAAYSFEKMRTQVKPSRSEN</sequence>
<feature type="transmembrane region" description="Helical" evidence="9">
    <location>
        <begin position="626"/>
        <end position="644"/>
    </location>
</feature>
<feature type="transmembrane region" description="Helical" evidence="9">
    <location>
        <begin position="593"/>
        <end position="614"/>
    </location>
</feature>
<keyword evidence="3" id="KW-1003">Cell membrane</keyword>
<evidence type="ECO:0000256" key="1">
    <source>
        <dbReference type="ARBA" id="ARBA00004651"/>
    </source>
</evidence>
<feature type="transmembrane region" description="Helical" evidence="9">
    <location>
        <begin position="565"/>
        <end position="587"/>
    </location>
</feature>
<keyword evidence="7" id="KW-0175">Coiled coil</keyword>
<dbReference type="InterPro" id="IPR037185">
    <property type="entry name" value="EmrE-like"/>
</dbReference>
<proteinExistence type="inferred from homology"/>
<feature type="transmembrane region" description="Helical" evidence="9">
    <location>
        <begin position="680"/>
        <end position="702"/>
    </location>
</feature>
<dbReference type="OrthoDB" id="517612at2"/>
<feature type="region of interest" description="Disordered" evidence="8">
    <location>
        <begin position="281"/>
        <end position="374"/>
    </location>
</feature>
<comment type="subcellular location">
    <subcellularLocation>
        <location evidence="1">Cell membrane</location>
        <topology evidence="1">Multi-pass membrane protein</topology>
    </subcellularLocation>
</comment>
<feature type="domain" description="EamA" evidence="10">
    <location>
        <begin position="651"/>
        <end position="787"/>
    </location>
</feature>
<reference evidence="11 12" key="1">
    <citation type="submission" date="2016-04" db="EMBL/GenBank/DDBJ databases">
        <title>Draft Genome Assembly of the Bloom-forming Cyanobacterium Nodularia spumigena Strain CENA596 in Shrimp Production Ponds.</title>
        <authorList>
            <person name="Popin R.V."/>
            <person name="Rigonato J."/>
            <person name="Abreu V.A."/>
            <person name="Andreote A.P."/>
            <person name="Silveira S.B."/>
            <person name="Odebrecht C."/>
            <person name="Fiore M.F."/>
        </authorList>
    </citation>
    <scope>NUCLEOTIDE SEQUENCE [LARGE SCALE GENOMIC DNA]</scope>
    <source>
        <strain evidence="11 12">CENA596</strain>
    </source>
</reference>
<feature type="transmembrane region" description="Helical" evidence="9">
    <location>
        <begin position="510"/>
        <end position="532"/>
    </location>
</feature>
<keyword evidence="4 9" id="KW-0812">Transmembrane</keyword>
<gene>
    <name evidence="11" type="ORF">A2T98_02465</name>
</gene>
<feature type="transmembrane region" description="Helical" evidence="9">
    <location>
        <begin position="742"/>
        <end position="766"/>
    </location>
</feature>
<evidence type="ECO:0000313" key="12">
    <source>
        <dbReference type="Proteomes" id="UP000076555"/>
    </source>
</evidence>
<feature type="transmembrane region" description="Helical" evidence="9">
    <location>
        <begin position="467"/>
        <end position="490"/>
    </location>
</feature>
<dbReference type="Proteomes" id="UP000076555">
    <property type="component" value="Unassembled WGS sequence"/>
</dbReference>
<feature type="compositionally biased region" description="Polar residues" evidence="8">
    <location>
        <begin position="112"/>
        <end position="127"/>
    </location>
</feature>
<accession>A0A161XQQ6</accession>
<feature type="region of interest" description="Disordered" evidence="8">
    <location>
        <begin position="202"/>
        <end position="267"/>
    </location>
</feature>
<dbReference type="PANTHER" id="PTHR42920">
    <property type="entry name" value="OS03G0707200 PROTEIN-RELATED"/>
    <property type="match status" value="1"/>
</dbReference>